<evidence type="ECO:0000256" key="1">
    <source>
        <dbReference type="SAM" id="Phobius"/>
    </source>
</evidence>
<organism evidence="2 3">
    <name type="scientific">Erysiphe neolycopersici</name>
    <dbReference type="NCBI Taxonomy" id="212602"/>
    <lineage>
        <taxon>Eukaryota</taxon>
        <taxon>Fungi</taxon>
        <taxon>Dikarya</taxon>
        <taxon>Ascomycota</taxon>
        <taxon>Pezizomycotina</taxon>
        <taxon>Leotiomycetes</taxon>
        <taxon>Erysiphales</taxon>
        <taxon>Erysiphaceae</taxon>
        <taxon>Erysiphe</taxon>
    </lineage>
</organism>
<protein>
    <submittedName>
        <fullName evidence="2">Putative alpha-l-rhamnosidase c</fullName>
    </submittedName>
</protein>
<dbReference type="PANTHER" id="PTHR35872:SF1">
    <property type="entry name" value="ALPHA-L-RHAMNOSIDASE C"/>
    <property type="match status" value="1"/>
</dbReference>
<keyword evidence="1" id="KW-1133">Transmembrane helix</keyword>
<dbReference type="Pfam" id="PF11204">
    <property type="entry name" value="DUF2985"/>
    <property type="match status" value="1"/>
</dbReference>
<accession>A0A420HPS1</accession>
<dbReference type="InterPro" id="IPR021369">
    <property type="entry name" value="DUF2985"/>
</dbReference>
<sequence length="321" mass="36360">MEKCLSTQNNNEPIIIPKSEPQNISETQTKKFENGYHFPPKYPWDEAMKIMLIKCGKFMITPVGFFVTIYGLNIVAWGGMLFLLICNAAPAMCNPTCEDINSSRRKWIEIDSQILNGLFCVTGFGTIPWRVRDLWYLMQYRLLKNDIGIRKLAIIHKSWFRISSTWDIFTAHNSNDGGPTNTRKTAFLTPELKGPSPPLTGIHSPPTAVWKLDFVVWSMAWNTIFQVVLSGLMWGLNRYDRPGWSTGLFITLGCIVGGLGGLVSFLEAKKVKSIEGVEVTHQDLARLAQDEENGIVHYNNIKDKKPKCSLNELVFISKNKK</sequence>
<feature type="transmembrane region" description="Helical" evidence="1">
    <location>
        <begin position="214"/>
        <end position="236"/>
    </location>
</feature>
<dbReference type="EMBL" id="MCFK01006047">
    <property type="protein sequence ID" value="RKF59412.1"/>
    <property type="molecule type" value="Genomic_DNA"/>
</dbReference>
<evidence type="ECO:0000313" key="2">
    <source>
        <dbReference type="EMBL" id="RKF59412.1"/>
    </source>
</evidence>
<feature type="transmembrane region" description="Helical" evidence="1">
    <location>
        <begin position="248"/>
        <end position="266"/>
    </location>
</feature>
<dbReference type="OrthoDB" id="6407410at2759"/>
<dbReference type="STRING" id="212602.A0A420HPS1"/>
<keyword evidence="1" id="KW-0472">Membrane</keyword>
<name>A0A420HPS1_9PEZI</name>
<dbReference type="PANTHER" id="PTHR35872">
    <property type="entry name" value="INTEGRAL MEMBRANE PROTEIN (AFU_ORTHOLOGUE AFUA_5G07110)"/>
    <property type="match status" value="1"/>
</dbReference>
<reference evidence="2 3" key="1">
    <citation type="journal article" date="2018" name="BMC Genomics">
        <title>Comparative genome analyses reveal sequence features reflecting distinct modes of host-adaptation between dicot and monocot powdery mildew.</title>
        <authorList>
            <person name="Wu Y."/>
            <person name="Ma X."/>
            <person name="Pan Z."/>
            <person name="Kale S.D."/>
            <person name="Song Y."/>
            <person name="King H."/>
            <person name="Zhang Q."/>
            <person name="Presley C."/>
            <person name="Deng X."/>
            <person name="Wei C.I."/>
            <person name="Xiao S."/>
        </authorList>
    </citation>
    <scope>NUCLEOTIDE SEQUENCE [LARGE SCALE GENOMIC DNA]</scope>
    <source>
        <strain evidence="2">UMSG2</strain>
    </source>
</reference>
<feature type="transmembrane region" description="Helical" evidence="1">
    <location>
        <begin position="58"/>
        <end position="85"/>
    </location>
</feature>
<proteinExistence type="predicted"/>
<dbReference type="AlphaFoldDB" id="A0A420HPS1"/>
<keyword evidence="3" id="KW-1185">Reference proteome</keyword>
<gene>
    <name evidence="2" type="ORF">OnM2_060061</name>
</gene>
<comment type="caution">
    <text evidence="2">The sequence shown here is derived from an EMBL/GenBank/DDBJ whole genome shotgun (WGS) entry which is preliminary data.</text>
</comment>
<keyword evidence="1" id="KW-0812">Transmembrane</keyword>
<dbReference type="Proteomes" id="UP000286134">
    <property type="component" value="Unassembled WGS sequence"/>
</dbReference>
<evidence type="ECO:0000313" key="3">
    <source>
        <dbReference type="Proteomes" id="UP000286134"/>
    </source>
</evidence>